<evidence type="ECO:0000313" key="3">
    <source>
        <dbReference type="Proteomes" id="UP000017559"/>
    </source>
</evidence>
<dbReference type="GO" id="GO:0008237">
    <property type="term" value="F:metallopeptidase activity"/>
    <property type="evidence" value="ECO:0007669"/>
    <property type="project" value="UniProtKB-KW"/>
</dbReference>
<keyword evidence="2" id="KW-0482">Metalloprotease</keyword>
<dbReference type="Gene3D" id="2.60.40.2970">
    <property type="match status" value="1"/>
</dbReference>
<sequence>ESEDANTFTVLAPSASVNVTHEVGNYYNFTHTGTGAFTFTPNNLFQNVNDDRTFTVIEANTSPALTKLTGQLSLSGLLLPSSLGGSNPDTHRNNTLGKHASYRSNCSSSRQTTNNQALTASATLARNLVSHLQSNPSSSSLQTTWYSTFASSRYSVTLKSFQVGFPLSS</sequence>
<evidence type="ECO:0000313" key="2">
    <source>
        <dbReference type="EMBL" id="ESK81027.1"/>
    </source>
</evidence>
<keyword evidence="2" id="KW-0378">Hydrolase</keyword>
<feature type="region of interest" description="Disordered" evidence="1">
    <location>
        <begin position="83"/>
        <end position="114"/>
    </location>
</feature>
<protein>
    <submittedName>
        <fullName evidence="2">Deuterolysin m35 metalloprotease</fullName>
    </submittedName>
</protein>
<dbReference type="EMBL" id="AWSO01002756">
    <property type="protein sequence ID" value="ESK81027.1"/>
    <property type="molecule type" value="Genomic_DNA"/>
</dbReference>
<dbReference type="HOGENOM" id="CLU_1582390_0_0_1"/>
<reference evidence="2 3" key="1">
    <citation type="journal article" date="2014" name="BMC Genomics">
        <title>Genome and secretome analysis of the hemibiotrophic fungal pathogen, Moniliophthora roreri, which causes frosty pod rot disease of cacao: mechanisms of the biotrophic and necrotrophic phases.</title>
        <authorList>
            <person name="Meinhardt L.W."/>
            <person name="Costa G.G.L."/>
            <person name="Thomazella D.P.T."/>
            <person name="Teixeira P.J.P.L."/>
            <person name="Carazzolle M.F."/>
            <person name="Schuster S.C."/>
            <person name="Carlson J.E."/>
            <person name="Guiltinan M.J."/>
            <person name="Mieczkowski P."/>
            <person name="Farmer A."/>
            <person name="Ramaraj T."/>
            <person name="Crozier J."/>
            <person name="Davis R.E."/>
            <person name="Shao J."/>
            <person name="Melnick R.L."/>
            <person name="Pereira G.A.G."/>
            <person name="Bailey B.A."/>
        </authorList>
    </citation>
    <scope>NUCLEOTIDE SEQUENCE [LARGE SCALE GENOMIC DNA]</scope>
    <source>
        <strain evidence="2 3">MCA 2997</strain>
    </source>
</reference>
<gene>
    <name evidence="2" type="ORF">Moror_16280</name>
</gene>
<dbReference type="GO" id="GO:0006508">
    <property type="term" value="P:proteolysis"/>
    <property type="evidence" value="ECO:0007669"/>
    <property type="project" value="UniProtKB-KW"/>
</dbReference>
<organism evidence="2 3">
    <name type="scientific">Moniliophthora roreri (strain MCA 2997)</name>
    <name type="common">Cocoa frosty pod rot fungus</name>
    <name type="synonym">Crinipellis roreri</name>
    <dbReference type="NCBI Taxonomy" id="1381753"/>
    <lineage>
        <taxon>Eukaryota</taxon>
        <taxon>Fungi</taxon>
        <taxon>Dikarya</taxon>
        <taxon>Basidiomycota</taxon>
        <taxon>Agaricomycotina</taxon>
        <taxon>Agaricomycetes</taxon>
        <taxon>Agaricomycetidae</taxon>
        <taxon>Agaricales</taxon>
        <taxon>Marasmiineae</taxon>
        <taxon>Marasmiaceae</taxon>
        <taxon>Moniliophthora</taxon>
    </lineage>
</organism>
<keyword evidence="2" id="KW-0645">Protease</keyword>
<dbReference type="AlphaFoldDB" id="V2WHG2"/>
<dbReference type="Proteomes" id="UP000017559">
    <property type="component" value="Unassembled WGS sequence"/>
</dbReference>
<accession>V2WHG2</accession>
<feature type="compositionally biased region" description="Polar residues" evidence="1">
    <location>
        <begin position="102"/>
        <end position="114"/>
    </location>
</feature>
<dbReference type="STRING" id="1381753.V2WHG2"/>
<comment type="caution">
    <text evidence="2">The sequence shown here is derived from an EMBL/GenBank/DDBJ whole genome shotgun (WGS) entry which is preliminary data.</text>
</comment>
<proteinExistence type="predicted"/>
<feature type="non-terminal residue" evidence="2">
    <location>
        <position position="1"/>
    </location>
</feature>
<dbReference type="KEGG" id="mrr:Moror_16280"/>
<name>V2WHG2_MONRO</name>
<keyword evidence="3" id="KW-1185">Reference proteome</keyword>
<evidence type="ECO:0000256" key="1">
    <source>
        <dbReference type="SAM" id="MobiDB-lite"/>
    </source>
</evidence>